<dbReference type="PANTHER" id="PTHR24223:SF369">
    <property type="entry name" value="ABC TRANSPORTER C FAMILY MEMBER 10"/>
    <property type="match status" value="1"/>
</dbReference>
<sequence length="192" mass="21970">MDSQRYQETVERCSLVRDFEMLPYGDLTEIGERGEYVMEALSDKIVLLVTHQVDFLPAFDSVMHKLLSISKEFKDLVNAHKETAGSERLAHINHAVKNGTSSMEIKKSYTKEHFQASRGDQLIKQEERETGNTGLKPYKQYLNQNKGNLYFSLALTFHLIFAIGQILQNSWMAANVDNPRVSTLQLIVVYLL</sequence>
<dbReference type="GO" id="GO:0016020">
    <property type="term" value="C:membrane"/>
    <property type="evidence" value="ECO:0007669"/>
    <property type="project" value="TreeGrafter"/>
</dbReference>
<evidence type="ECO:0000256" key="1">
    <source>
        <dbReference type="ARBA" id="ARBA00022741"/>
    </source>
</evidence>
<dbReference type="Proteomes" id="UP000237105">
    <property type="component" value="Unassembled WGS sequence"/>
</dbReference>
<feature type="transmembrane region" description="Helical" evidence="3">
    <location>
        <begin position="149"/>
        <end position="167"/>
    </location>
</feature>
<keyword evidence="2" id="KW-0067">ATP-binding</keyword>
<keyword evidence="3" id="KW-1133">Transmembrane helix</keyword>
<feature type="non-terminal residue" evidence="4">
    <location>
        <position position="192"/>
    </location>
</feature>
<dbReference type="PANTHER" id="PTHR24223">
    <property type="entry name" value="ATP-BINDING CASSETTE SUB-FAMILY C"/>
    <property type="match status" value="1"/>
</dbReference>
<dbReference type="GO" id="GO:0005524">
    <property type="term" value="F:ATP binding"/>
    <property type="evidence" value="ECO:0007669"/>
    <property type="project" value="UniProtKB-KW"/>
</dbReference>
<comment type="caution">
    <text evidence="4">The sequence shown here is derived from an EMBL/GenBank/DDBJ whole genome shotgun (WGS) entry which is preliminary data.</text>
</comment>
<dbReference type="InterPro" id="IPR050173">
    <property type="entry name" value="ABC_transporter_C-like"/>
</dbReference>
<evidence type="ECO:0000256" key="3">
    <source>
        <dbReference type="SAM" id="Phobius"/>
    </source>
</evidence>
<organism evidence="4 5">
    <name type="scientific">Parasponia andersonii</name>
    <name type="common">Sponia andersonii</name>
    <dbReference type="NCBI Taxonomy" id="3476"/>
    <lineage>
        <taxon>Eukaryota</taxon>
        <taxon>Viridiplantae</taxon>
        <taxon>Streptophyta</taxon>
        <taxon>Embryophyta</taxon>
        <taxon>Tracheophyta</taxon>
        <taxon>Spermatophyta</taxon>
        <taxon>Magnoliopsida</taxon>
        <taxon>eudicotyledons</taxon>
        <taxon>Gunneridae</taxon>
        <taxon>Pentapetalae</taxon>
        <taxon>rosids</taxon>
        <taxon>fabids</taxon>
        <taxon>Rosales</taxon>
        <taxon>Cannabaceae</taxon>
        <taxon>Parasponia</taxon>
    </lineage>
</organism>
<protein>
    <submittedName>
        <fullName evidence="4">Uncharacterized protein</fullName>
    </submittedName>
</protein>
<accession>A0A2P5BMN7</accession>
<evidence type="ECO:0000256" key="2">
    <source>
        <dbReference type="ARBA" id="ARBA00022840"/>
    </source>
</evidence>
<proteinExistence type="predicted"/>
<dbReference type="STRING" id="3476.A0A2P5BMN7"/>
<keyword evidence="3" id="KW-0812">Transmembrane</keyword>
<keyword evidence="1" id="KW-0547">Nucleotide-binding</keyword>
<dbReference type="EMBL" id="JXTB01000250">
    <property type="protein sequence ID" value="PON50065.1"/>
    <property type="molecule type" value="Genomic_DNA"/>
</dbReference>
<keyword evidence="5" id="KW-1185">Reference proteome</keyword>
<evidence type="ECO:0000313" key="4">
    <source>
        <dbReference type="EMBL" id="PON50065.1"/>
    </source>
</evidence>
<gene>
    <name evidence="4" type="ORF">PanWU01x14_225070</name>
</gene>
<dbReference type="GO" id="GO:0042626">
    <property type="term" value="F:ATPase-coupled transmembrane transporter activity"/>
    <property type="evidence" value="ECO:0007669"/>
    <property type="project" value="TreeGrafter"/>
</dbReference>
<reference evidence="5" key="1">
    <citation type="submission" date="2016-06" db="EMBL/GenBank/DDBJ databases">
        <title>Parallel loss of symbiosis genes in relatives of nitrogen-fixing non-legume Parasponia.</title>
        <authorList>
            <person name="Van Velzen R."/>
            <person name="Holmer R."/>
            <person name="Bu F."/>
            <person name="Rutten L."/>
            <person name="Van Zeijl A."/>
            <person name="Liu W."/>
            <person name="Santuari L."/>
            <person name="Cao Q."/>
            <person name="Sharma T."/>
            <person name="Shen D."/>
            <person name="Roswanjaya Y."/>
            <person name="Wardhani T."/>
            <person name="Kalhor M.S."/>
            <person name="Jansen J."/>
            <person name="Van den Hoogen J."/>
            <person name="Gungor B."/>
            <person name="Hartog M."/>
            <person name="Hontelez J."/>
            <person name="Verver J."/>
            <person name="Yang W.-C."/>
            <person name="Schijlen E."/>
            <person name="Repin R."/>
            <person name="Schilthuizen M."/>
            <person name="Schranz E."/>
            <person name="Heidstra R."/>
            <person name="Miyata K."/>
            <person name="Fedorova E."/>
            <person name="Kohlen W."/>
            <person name="Bisseling T."/>
            <person name="Smit S."/>
            <person name="Geurts R."/>
        </authorList>
    </citation>
    <scope>NUCLEOTIDE SEQUENCE [LARGE SCALE GENOMIC DNA]</scope>
    <source>
        <strain evidence="5">cv. WU1-14</strain>
    </source>
</reference>
<dbReference type="AlphaFoldDB" id="A0A2P5BMN7"/>
<dbReference type="OrthoDB" id="6500128at2759"/>
<evidence type="ECO:0000313" key="5">
    <source>
        <dbReference type="Proteomes" id="UP000237105"/>
    </source>
</evidence>
<name>A0A2P5BMN7_PARAD</name>
<keyword evidence="3" id="KW-0472">Membrane</keyword>